<evidence type="ECO:0000313" key="2">
    <source>
        <dbReference type="EMBL" id="KKY25338.1"/>
    </source>
</evidence>
<keyword evidence="3" id="KW-1185">Reference proteome</keyword>
<evidence type="ECO:0000256" key="1">
    <source>
        <dbReference type="SAM" id="MobiDB-lite"/>
    </source>
</evidence>
<feature type="compositionally biased region" description="Basic and acidic residues" evidence="1">
    <location>
        <begin position="1"/>
        <end position="20"/>
    </location>
</feature>
<dbReference type="AlphaFoldDB" id="A0A0G2GPS5"/>
<feature type="region of interest" description="Disordered" evidence="1">
    <location>
        <begin position="1"/>
        <end position="38"/>
    </location>
</feature>
<dbReference type="Proteomes" id="UP000053317">
    <property type="component" value="Unassembled WGS sequence"/>
</dbReference>
<dbReference type="EMBL" id="LCWF01000043">
    <property type="protein sequence ID" value="KKY25338.1"/>
    <property type="molecule type" value="Genomic_DNA"/>
</dbReference>
<reference evidence="2 3" key="1">
    <citation type="submission" date="2015-05" db="EMBL/GenBank/DDBJ databases">
        <title>Distinctive expansion of gene families associated with plant cell wall degradation and secondary metabolism in the genomes of grapevine trunk pathogens.</title>
        <authorList>
            <person name="Lawrence D.P."/>
            <person name="Travadon R."/>
            <person name="Rolshausen P.E."/>
            <person name="Baumgartner K."/>
        </authorList>
    </citation>
    <scope>NUCLEOTIDE SEQUENCE [LARGE SCALE GENOMIC DNA]</scope>
    <source>
        <strain evidence="2">UCRPC4</strain>
    </source>
</reference>
<evidence type="ECO:0000313" key="3">
    <source>
        <dbReference type="Proteomes" id="UP000053317"/>
    </source>
</evidence>
<reference evidence="2 3" key="2">
    <citation type="submission" date="2015-05" db="EMBL/GenBank/DDBJ databases">
        <authorList>
            <person name="Morales-Cruz A."/>
            <person name="Amrine K.C."/>
            <person name="Cantu D."/>
        </authorList>
    </citation>
    <scope>NUCLEOTIDE SEQUENCE [LARGE SCALE GENOMIC DNA]</scope>
    <source>
        <strain evidence="2">UCRPC4</strain>
    </source>
</reference>
<accession>A0A0G2GPS5</accession>
<organism evidence="2 3">
    <name type="scientific">Phaeomoniella chlamydospora</name>
    <name type="common">Phaeoacremonium chlamydosporum</name>
    <dbReference type="NCBI Taxonomy" id="158046"/>
    <lineage>
        <taxon>Eukaryota</taxon>
        <taxon>Fungi</taxon>
        <taxon>Dikarya</taxon>
        <taxon>Ascomycota</taxon>
        <taxon>Pezizomycotina</taxon>
        <taxon>Eurotiomycetes</taxon>
        <taxon>Chaetothyriomycetidae</taxon>
        <taxon>Phaeomoniellales</taxon>
        <taxon>Phaeomoniellaceae</taxon>
        <taxon>Phaeomoniella</taxon>
    </lineage>
</organism>
<proteinExistence type="predicted"/>
<comment type="caution">
    <text evidence="2">The sequence shown here is derived from an EMBL/GenBank/DDBJ whole genome shotgun (WGS) entry which is preliminary data.</text>
</comment>
<sequence length="148" mass="16386">MTRGVHYWDELRGPAKDTRPGDTYSEDNEEPPSPAPGMAALLRAAHQTSTTERIFTGLSSPTGFDSHFAPESQQWADSSSFPSYGALDMPTPYNFQQLAFFDIPVATSWDFGDLADWRLNNYFSDAQQPTSALPIIDEQPGSTYPMQG</sequence>
<name>A0A0G2GPS5_PHACM</name>
<protein>
    <submittedName>
        <fullName evidence="2">Uncharacterized protein</fullName>
    </submittedName>
</protein>
<gene>
    <name evidence="2" type="ORF">UCRPC4_g01862</name>
</gene>